<comment type="caution">
    <text evidence="2">The sequence shown here is derived from an EMBL/GenBank/DDBJ whole genome shotgun (WGS) entry which is preliminary data.</text>
</comment>
<dbReference type="AlphaFoldDB" id="A0A3S2VNW3"/>
<feature type="transmembrane region" description="Helical" evidence="1">
    <location>
        <begin position="125"/>
        <end position="146"/>
    </location>
</feature>
<evidence type="ECO:0000313" key="3">
    <source>
        <dbReference type="Proteomes" id="UP000287447"/>
    </source>
</evidence>
<accession>A0A3S2VNW3</accession>
<proteinExistence type="predicted"/>
<keyword evidence="1" id="KW-1133">Transmembrane helix</keyword>
<dbReference type="EMBL" id="SADE01000002">
    <property type="protein sequence ID" value="RVU35870.1"/>
    <property type="molecule type" value="Genomic_DNA"/>
</dbReference>
<evidence type="ECO:0000256" key="1">
    <source>
        <dbReference type="SAM" id="Phobius"/>
    </source>
</evidence>
<evidence type="ECO:0000313" key="2">
    <source>
        <dbReference type="EMBL" id="RVU35870.1"/>
    </source>
</evidence>
<dbReference type="RefSeq" id="WP_127765347.1">
    <property type="nucleotide sequence ID" value="NZ_SADE01000002.1"/>
</dbReference>
<feature type="transmembrane region" description="Helical" evidence="1">
    <location>
        <begin position="254"/>
        <end position="278"/>
    </location>
</feature>
<reference evidence="3" key="1">
    <citation type="submission" date="2019-01" db="EMBL/GenBank/DDBJ databases">
        <title>Gri0909 isolated from a small marine red alga.</title>
        <authorList>
            <person name="Kim J."/>
            <person name="Jeong S.E."/>
            <person name="Jeon C.O."/>
        </authorList>
    </citation>
    <scope>NUCLEOTIDE SEQUENCE [LARGE SCALE GENOMIC DNA]</scope>
    <source>
        <strain evidence="3">Gri0909</strain>
    </source>
</reference>
<protein>
    <recommendedName>
        <fullName evidence="4">Glycerophosphoryl diester phosphodiesterase membrane domain-containing protein</fullName>
    </recommendedName>
</protein>
<keyword evidence="1" id="KW-0812">Transmembrane</keyword>
<organism evidence="2 3">
    <name type="scientific">Hwanghaeella grinnelliae</name>
    <dbReference type="NCBI Taxonomy" id="2500179"/>
    <lineage>
        <taxon>Bacteria</taxon>
        <taxon>Pseudomonadati</taxon>
        <taxon>Pseudomonadota</taxon>
        <taxon>Alphaproteobacteria</taxon>
        <taxon>Rhodospirillales</taxon>
        <taxon>Rhodospirillaceae</taxon>
        <taxon>Hwanghaeella</taxon>
    </lineage>
</organism>
<evidence type="ECO:0008006" key="4">
    <source>
        <dbReference type="Google" id="ProtNLM"/>
    </source>
</evidence>
<dbReference type="OrthoDB" id="7704812at2"/>
<feature type="transmembrane region" description="Helical" evidence="1">
    <location>
        <begin position="30"/>
        <end position="52"/>
    </location>
</feature>
<sequence>MMTKLAVASILTEAIRTVWAERSDFARIAVIPAVALAFNVIALQVYQLSAILDGGMTLPDRPSIADAHELATRLLDENGSFFLIALIFMFLGFVIVCFFACAWHFRILRPQQGKTVREALRWDPAKGRFILMAILLGAIQIAVQFATSLVSGFVGVTILGAVPGLAYAVVPILLVVPYGVAIYVMLRFAMVLPAAAVGDNLTLQESWRLTKGNGLALMGLAMLVLFGVIVAMVAIFLPVSVIFSLLAFISPGLLTMMLLMQLLLCSQFILGAGIWVTALSLTYRQLSHPASGQS</sequence>
<gene>
    <name evidence="2" type="ORF">EOI86_11445</name>
</gene>
<feature type="transmembrane region" description="Helical" evidence="1">
    <location>
        <begin position="215"/>
        <end position="248"/>
    </location>
</feature>
<dbReference type="Proteomes" id="UP000287447">
    <property type="component" value="Unassembled WGS sequence"/>
</dbReference>
<feature type="transmembrane region" description="Helical" evidence="1">
    <location>
        <begin position="81"/>
        <end position="105"/>
    </location>
</feature>
<name>A0A3S2VNW3_9PROT</name>
<keyword evidence="1" id="KW-0472">Membrane</keyword>
<keyword evidence="3" id="KW-1185">Reference proteome</keyword>